<dbReference type="Proteomes" id="UP001055879">
    <property type="component" value="Linkage Group LG06"/>
</dbReference>
<evidence type="ECO:0000313" key="2">
    <source>
        <dbReference type="Proteomes" id="UP001055879"/>
    </source>
</evidence>
<sequence>MELQGTMVQAAFLNGRARERWRRPKRKKNSSVMDDHRGTKPFSPAVMSVDQAVMAIDQAVAKRREGKKKNRRWLIVQAMAKHREGERDESSIVATDDVKRRRQ</sequence>
<keyword evidence="2" id="KW-1185">Reference proteome</keyword>
<comment type="caution">
    <text evidence="1">The sequence shown here is derived from an EMBL/GenBank/DDBJ whole genome shotgun (WGS) entry which is preliminary data.</text>
</comment>
<reference evidence="1 2" key="2">
    <citation type="journal article" date="2022" name="Mol. Ecol. Resour.">
        <title>The genomes of chicory, endive, great burdock and yacon provide insights into Asteraceae paleo-polyploidization history and plant inulin production.</title>
        <authorList>
            <person name="Fan W."/>
            <person name="Wang S."/>
            <person name="Wang H."/>
            <person name="Wang A."/>
            <person name="Jiang F."/>
            <person name="Liu H."/>
            <person name="Zhao H."/>
            <person name="Xu D."/>
            <person name="Zhang Y."/>
        </authorList>
    </citation>
    <scope>NUCLEOTIDE SEQUENCE [LARGE SCALE GENOMIC DNA]</scope>
    <source>
        <strain evidence="2">cv. Niubang</strain>
    </source>
</reference>
<reference evidence="2" key="1">
    <citation type="journal article" date="2022" name="Mol. Ecol. Resour.">
        <title>The genomes of chicory, endive, great burdock and yacon provide insights into Asteraceae palaeo-polyploidization history and plant inulin production.</title>
        <authorList>
            <person name="Fan W."/>
            <person name="Wang S."/>
            <person name="Wang H."/>
            <person name="Wang A."/>
            <person name="Jiang F."/>
            <person name="Liu H."/>
            <person name="Zhao H."/>
            <person name="Xu D."/>
            <person name="Zhang Y."/>
        </authorList>
    </citation>
    <scope>NUCLEOTIDE SEQUENCE [LARGE SCALE GENOMIC DNA]</scope>
    <source>
        <strain evidence="2">cv. Niubang</strain>
    </source>
</reference>
<protein>
    <submittedName>
        <fullName evidence="1">Uncharacterized protein</fullName>
    </submittedName>
</protein>
<name>A0ACB9B7Z4_ARCLA</name>
<accession>A0ACB9B7Z4</accession>
<proteinExistence type="predicted"/>
<dbReference type="EMBL" id="CM042052">
    <property type="protein sequence ID" value="KAI3718547.1"/>
    <property type="molecule type" value="Genomic_DNA"/>
</dbReference>
<organism evidence="1 2">
    <name type="scientific">Arctium lappa</name>
    <name type="common">Greater burdock</name>
    <name type="synonym">Lappa major</name>
    <dbReference type="NCBI Taxonomy" id="4217"/>
    <lineage>
        <taxon>Eukaryota</taxon>
        <taxon>Viridiplantae</taxon>
        <taxon>Streptophyta</taxon>
        <taxon>Embryophyta</taxon>
        <taxon>Tracheophyta</taxon>
        <taxon>Spermatophyta</taxon>
        <taxon>Magnoliopsida</taxon>
        <taxon>eudicotyledons</taxon>
        <taxon>Gunneridae</taxon>
        <taxon>Pentapetalae</taxon>
        <taxon>asterids</taxon>
        <taxon>campanulids</taxon>
        <taxon>Asterales</taxon>
        <taxon>Asteraceae</taxon>
        <taxon>Carduoideae</taxon>
        <taxon>Cardueae</taxon>
        <taxon>Arctiinae</taxon>
        <taxon>Arctium</taxon>
    </lineage>
</organism>
<gene>
    <name evidence="1" type="ORF">L6452_19424</name>
</gene>
<evidence type="ECO:0000313" key="1">
    <source>
        <dbReference type="EMBL" id="KAI3718547.1"/>
    </source>
</evidence>